<organism evidence="1 2">
    <name type="scientific">Culex pipiens pipiens</name>
    <name type="common">Northern house mosquito</name>
    <dbReference type="NCBI Taxonomy" id="38569"/>
    <lineage>
        <taxon>Eukaryota</taxon>
        <taxon>Metazoa</taxon>
        <taxon>Ecdysozoa</taxon>
        <taxon>Arthropoda</taxon>
        <taxon>Hexapoda</taxon>
        <taxon>Insecta</taxon>
        <taxon>Pterygota</taxon>
        <taxon>Neoptera</taxon>
        <taxon>Endopterygota</taxon>
        <taxon>Diptera</taxon>
        <taxon>Nematocera</taxon>
        <taxon>Culicoidea</taxon>
        <taxon>Culicidae</taxon>
        <taxon>Culicinae</taxon>
        <taxon>Culicini</taxon>
        <taxon>Culex</taxon>
        <taxon>Culex</taxon>
    </lineage>
</organism>
<evidence type="ECO:0000313" key="1">
    <source>
        <dbReference type="EMBL" id="KAL1378066.1"/>
    </source>
</evidence>
<dbReference type="Proteomes" id="UP001562425">
    <property type="component" value="Unassembled WGS sequence"/>
</dbReference>
<reference evidence="1 2" key="1">
    <citation type="submission" date="2024-05" db="EMBL/GenBank/DDBJ databases">
        <title>Culex pipiens pipiens assembly and annotation.</title>
        <authorList>
            <person name="Alout H."/>
            <person name="Durand T."/>
        </authorList>
    </citation>
    <scope>NUCLEOTIDE SEQUENCE [LARGE SCALE GENOMIC DNA]</scope>
    <source>
        <strain evidence="1">HA-2024</strain>
        <tissue evidence="1">Whole body</tissue>
    </source>
</reference>
<evidence type="ECO:0000313" key="2">
    <source>
        <dbReference type="Proteomes" id="UP001562425"/>
    </source>
</evidence>
<protein>
    <submittedName>
        <fullName evidence="1">Uncharacterized protein</fullName>
    </submittedName>
</protein>
<gene>
    <name evidence="1" type="ORF">pipiens_015841</name>
</gene>
<sequence>MSSVGPFCFGDSPLAAACGHCREFAHQSCVFETVASSSNLAIGITFSRIVCRARAVTSYVETVGYGRRLVRCYDLPGATWTWTAGWPMGQNPNHDRDGWLEGLDGPKTCGQRKNAVGFDRKPGATSTWADVD</sequence>
<keyword evidence="2" id="KW-1185">Reference proteome</keyword>
<accession>A0ABD1CNR8</accession>
<comment type="caution">
    <text evidence="1">The sequence shown here is derived from an EMBL/GenBank/DDBJ whole genome shotgun (WGS) entry which is preliminary data.</text>
</comment>
<dbReference type="AlphaFoldDB" id="A0ABD1CNR8"/>
<proteinExistence type="predicted"/>
<dbReference type="EMBL" id="JBEHCU010010532">
    <property type="protein sequence ID" value="KAL1378066.1"/>
    <property type="molecule type" value="Genomic_DNA"/>
</dbReference>
<name>A0ABD1CNR8_CULPP</name>